<accession>A0A3N2PLM2</accession>
<gene>
    <name evidence="1" type="ORF">SODALDRAFT_363199</name>
</gene>
<organism evidence="1 2">
    <name type="scientific">Sodiomyces alkalinus (strain CBS 110278 / VKM F-3762 / F11)</name>
    <name type="common">Alkaliphilic filamentous fungus</name>
    <dbReference type="NCBI Taxonomy" id="1314773"/>
    <lineage>
        <taxon>Eukaryota</taxon>
        <taxon>Fungi</taxon>
        <taxon>Dikarya</taxon>
        <taxon>Ascomycota</taxon>
        <taxon>Pezizomycotina</taxon>
        <taxon>Sordariomycetes</taxon>
        <taxon>Hypocreomycetidae</taxon>
        <taxon>Glomerellales</taxon>
        <taxon>Plectosphaerellaceae</taxon>
        <taxon>Sodiomyces</taxon>
    </lineage>
</organism>
<evidence type="ECO:0000313" key="1">
    <source>
        <dbReference type="EMBL" id="ROT35379.1"/>
    </source>
</evidence>
<proteinExistence type="predicted"/>
<dbReference type="RefSeq" id="XP_028463185.1">
    <property type="nucleotide sequence ID" value="XM_028614539.1"/>
</dbReference>
<keyword evidence="2" id="KW-1185">Reference proteome</keyword>
<dbReference type="EMBL" id="ML119061">
    <property type="protein sequence ID" value="ROT35379.1"/>
    <property type="molecule type" value="Genomic_DNA"/>
</dbReference>
<evidence type="ECO:0000313" key="2">
    <source>
        <dbReference type="Proteomes" id="UP000272025"/>
    </source>
</evidence>
<dbReference type="GeneID" id="39583017"/>
<dbReference type="AlphaFoldDB" id="A0A3N2PLM2"/>
<protein>
    <submittedName>
        <fullName evidence="1">Uncharacterized protein</fullName>
    </submittedName>
</protein>
<name>A0A3N2PLM2_SODAK</name>
<dbReference type="Proteomes" id="UP000272025">
    <property type="component" value="Unassembled WGS sequence"/>
</dbReference>
<sequence length="71" mass="7759">MSFYMGCFWNGVDVGFGWVAFAHGATRQHGSCLDISPRNAYALHDDLSTPMTAQNPALVPRLNGSLCSHEM</sequence>
<reference evidence="1 2" key="1">
    <citation type="journal article" date="2018" name="Mol. Ecol.">
        <title>The obligate alkalophilic soda-lake fungus Sodiomyces alkalinus has shifted to a protein diet.</title>
        <authorList>
            <person name="Grum-Grzhimaylo A.A."/>
            <person name="Falkoski D.L."/>
            <person name="van den Heuvel J."/>
            <person name="Valero-Jimenez C.A."/>
            <person name="Min B."/>
            <person name="Choi I.G."/>
            <person name="Lipzen A."/>
            <person name="Daum C.G."/>
            <person name="Aanen D.K."/>
            <person name="Tsang A."/>
            <person name="Henrissat B."/>
            <person name="Bilanenko E.N."/>
            <person name="de Vries R.P."/>
            <person name="van Kan J.A.L."/>
            <person name="Grigoriev I.V."/>
            <person name="Debets A.J.M."/>
        </authorList>
    </citation>
    <scope>NUCLEOTIDE SEQUENCE [LARGE SCALE GENOMIC DNA]</scope>
    <source>
        <strain evidence="1 2">F11</strain>
    </source>
</reference>